<dbReference type="EMBL" id="CAMPGE010017511">
    <property type="protein sequence ID" value="CAI2375985.1"/>
    <property type="molecule type" value="Genomic_DNA"/>
</dbReference>
<evidence type="ECO:0000313" key="1">
    <source>
        <dbReference type="EMBL" id="CAI2375985.1"/>
    </source>
</evidence>
<gene>
    <name evidence="1" type="ORF">ECRASSUSDP1_LOCUS17353</name>
</gene>
<sequence>MPSSSLSFGKSYKFDILDKKIEAESKYMVPEQLYYNEGKLSDFDSEKEKEDTSNKTDVKVPESGLFLYQMVPYKLDYYEVCHELLSELVLIYNRLFNNDTANFNKIDKCIMENIIDPIVEEVSKVAEVLQHSIFNDLLSNKDV</sequence>
<name>A0AAD1XNT7_EUPCR</name>
<accession>A0AAD1XNT7</accession>
<protein>
    <submittedName>
        <fullName evidence="1">Uncharacterized protein</fullName>
    </submittedName>
</protein>
<evidence type="ECO:0000313" key="2">
    <source>
        <dbReference type="Proteomes" id="UP001295684"/>
    </source>
</evidence>
<proteinExistence type="predicted"/>
<keyword evidence="2" id="KW-1185">Reference proteome</keyword>
<reference evidence="1" key="1">
    <citation type="submission" date="2023-07" db="EMBL/GenBank/DDBJ databases">
        <authorList>
            <consortium name="AG Swart"/>
            <person name="Singh M."/>
            <person name="Singh A."/>
            <person name="Seah K."/>
            <person name="Emmerich C."/>
        </authorList>
    </citation>
    <scope>NUCLEOTIDE SEQUENCE</scope>
    <source>
        <strain evidence="1">DP1</strain>
    </source>
</reference>
<dbReference type="AlphaFoldDB" id="A0AAD1XNT7"/>
<organism evidence="1 2">
    <name type="scientific">Euplotes crassus</name>
    <dbReference type="NCBI Taxonomy" id="5936"/>
    <lineage>
        <taxon>Eukaryota</taxon>
        <taxon>Sar</taxon>
        <taxon>Alveolata</taxon>
        <taxon>Ciliophora</taxon>
        <taxon>Intramacronucleata</taxon>
        <taxon>Spirotrichea</taxon>
        <taxon>Hypotrichia</taxon>
        <taxon>Euplotida</taxon>
        <taxon>Euplotidae</taxon>
        <taxon>Moneuplotes</taxon>
    </lineage>
</organism>
<dbReference type="Proteomes" id="UP001295684">
    <property type="component" value="Unassembled WGS sequence"/>
</dbReference>
<comment type="caution">
    <text evidence="1">The sequence shown here is derived from an EMBL/GenBank/DDBJ whole genome shotgun (WGS) entry which is preliminary data.</text>
</comment>